<organism evidence="1 2">
    <name type="scientific">Durio zibethinus</name>
    <name type="common">Durian</name>
    <dbReference type="NCBI Taxonomy" id="66656"/>
    <lineage>
        <taxon>Eukaryota</taxon>
        <taxon>Viridiplantae</taxon>
        <taxon>Streptophyta</taxon>
        <taxon>Embryophyta</taxon>
        <taxon>Tracheophyta</taxon>
        <taxon>Spermatophyta</taxon>
        <taxon>Magnoliopsida</taxon>
        <taxon>eudicotyledons</taxon>
        <taxon>Gunneridae</taxon>
        <taxon>Pentapetalae</taxon>
        <taxon>rosids</taxon>
        <taxon>malvids</taxon>
        <taxon>Malvales</taxon>
        <taxon>Malvaceae</taxon>
        <taxon>Helicteroideae</taxon>
        <taxon>Durio</taxon>
    </lineage>
</organism>
<reference evidence="2" key="1">
    <citation type="submission" date="2025-08" db="UniProtKB">
        <authorList>
            <consortium name="RefSeq"/>
        </authorList>
    </citation>
    <scope>IDENTIFICATION</scope>
    <source>
        <tissue evidence="2">Fruit stalk</tissue>
    </source>
</reference>
<dbReference type="Proteomes" id="UP000515121">
    <property type="component" value="Unplaced"/>
</dbReference>
<name>A0A6P6ALB4_DURZI</name>
<keyword evidence="1" id="KW-1185">Reference proteome</keyword>
<dbReference type="AlphaFoldDB" id="A0A6P6ALB4"/>
<dbReference type="KEGG" id="dzi:111310445"/>
<dbReference type="GeneID" id="111310445"/>
<accession>A0A6P6ALB4</accession>
<proteinExistence type="predicted"/>
<sequence length="80" mass="8891">MCGPDGLLLQIFDTLGTASEKIWAGFSELPEAKANYSKQPYNLLRRKLPAVSFTGSPVLSDVGFDLLNRLFIYDPEKVNI</sequence>
<evidence type="ECO:0000313" key="1">
    <source>
        <dbReference type="Proteomes" id="UP000515121"/>
    </source>
</evidence>
<gene>
    <name evidence="2" type="primary">LOC111310445</name>
</gene>
<protein>
    <submittedName>
        <fullName evidence="2">Cyclin-dependent kinase G-2-like</fullName>
    </submittedName>
</protein>
<evidence type="ECO:0000313" key="2">
    <source>
        <dbReference type="RefSeq" id="XP_022765654.1"/>
    </source>
</evidence>
<dbReference type="OrthoDB" id="648396at2759"/>
<dbReference type="RefSeq" id="XP_022765654.1">
    <property type="nucleotide sequence ID" value="XM_022909919.1"/>
</dbReference>